<name>A0A423W774_9PEZI</name>
<dbReference type="Gene3D" id="2.60.120.260">
    <property type="entry name" value="Galactose-binding domain-like"/>
    <property type="match status" value="1"/>
</dbReference>
<feature type="region of interest" description="Disordered" evidence="6">
    <location>
        <begin position="1012"/>
        <end position="1046"/>
    </location>
</feature>
<keyword evidence="4" id="KW-0378">Hydrolase</keyword>
<dbReference type="Pfam" id="PF03632">
    <property type="entry name" value="Glyco_hydro_65m"/>
    <property type="match status" value="1"/>
</dbReference>
<accession>A0A423W774</accession>
<dbReference type="InterPro" id="IPR005195">
    <property type="entry name" value="Glyco_hydro_65_M"/>
</dbReference>
<dbReference type="OrthoDB" id="200349at2759"/>
<dbReference type="GO" id="GO:0004555">
    <property type="term" value="F:alpha,alpha-trehalase activity"/>
    <property type="evidence" value="ECO:0007669"/>
    <property type="project" value="UniProtKB-EC"/>
</dbReference>
<dbReference type="InterPro" id="IPR012341">
    <property type="entry name" value="6hp_glycosidase-like_sf"/>
</dbReference>
<dbReference type="InParanoid" id="A0A423W774"/>
<comment type="catalytic activity">
    <reaction evidence="1">
        <text>alpha,alpha-trehalose + H2O = alpha-D-glucose + beta-D-glucose</text>
        <dbReference type="Rhea" id="RHEA:32675"/>
        <dbReference type="ChEBI" id="CHEBI:15377"/>
        <dbReference type="ChEBI" id="CHEBI:15903"/>
        <dbReference type="ChEBI" id="CHEBI:16551"/>
        <dbReference type="ChEBI" id="CHEBI:17925"/>
        <dbReference type="EC" id="3.2.1.28"/>
    </reaction>
</comment>
<dbReference type="SUPFAM" id="SSF48208">
    <property type="entry name" value="Six-hairpin glycosidases"/>
    <property type="match status" value="1"/>
</dbReference>
<comment type="similarity">
    <text evidence="2">Belongs to the glycosyl hydrolase 65 family.</text>
</comment>
<dbReference type="EC" id="3.2.1.28" evidence="3"/>
<dbReference type="InterPro" id="IPR037018">
    <property type="entry name" value="GH65_N"/>
</dbReference>
<evidence type="ECO:0000259" key="9">
    <source>
        <dbReference type="Pfam" id="PF03633"/>
    </source>
</evidence>
<dbReference type="EMBL" id="LKEB01000059">
    <property type="protein sequence ID" value="ROV99174.1"/>
    <property type="molecule type" value="Genomic_DNA"/>
</dbReference>
<dbReference type="FunCoup" id="A0A423W774">
    <property type="interactions" value="62"/>
</dbReference>
<evidence type="ECO:0000256" key="3">
    <source>
        <dbReference type="ARBA" id="ARBA00012757"/>
    </source>
</evidence>
<dbReference type="InterPro" id="IPR005194">
    <property type="entry name" value="Glyco_hydro_65_C"/>
</dbReference>
<dbReference type="InterPro" id="IPR005196">
    <property type="entry name" value="Glyco_hydro_65_N"/>
</dbReference>
<evidence type="ECO:0000313" key="11">
    <source>
        <dbReference type="EMBL" id="ROV99174.1"/>
    </source>
</evidence>
<feature type="domain" description="Glycoside hydrolase family 65 N-terminal" evidence="10">
    <location>
        <begin position="43"/>
        <end position="307"/>
    </location>
</feature>
<dbReference type="InterPro" id="IPR008928">
    <property type="entry name" value="6-hairpin_glycosidase_sf"/>
</dbReference>
<keyword evidence="12" id="KW-1185">Reference proteome</keyword>
<sequence>MKLHTEKALLLLAATGATAADRIYNTRFDGVTWDNDNWVLKTTNLDQGHYQSRMSLANGYLGINLAAVGPFFEVDTPVDGDVISGWPLFSRRQTFATISGFWDSQPTTNGSNFPWLYQYGGESVISGVPHWAGLTVESGDSILNASVDASQISNFSSTVDFKTGVLSWNYTWTPDGGTPLSIEYTLFVHKLYVNQAVVQLKIQAASDVNVTVTDIIDGDGAVRTDFVDKGFEYSNSTIWTAVRPNGISNVTAYIYSTLSGDDISTTEPITESPNIGANKSSIAQSVQIDLSGGSTTIVTKYIGGASTDAFSDPQSVARNASTSAAAAGFDDLLESHTAEWAAILTVDSVDDYSFPENGSLPTDPYIIEQQITSITNPFQLLQNTVGTNAIVEAGNNTLLNANSISVGGLGSDSYAGLIFWDADIWVSSGLVVSFPEAAKSIINYRQRLFPQAKENVNLAFSSSQNETGKFSSGGAVYPWTSGRFGNCTGTGPCFDYEYHINGDIGLGLYNYYAVTGDEATFSDELFPVYDAISTFYSDLLTLNATSGEWIVTNATDPDEYANNVDNPGFTMALIKTHLERSNSFRAEFNLEVDSVAANKSSNIEIPESESADIILEYATMNGSISVKQADVVLVDDFLSYPNNYTLADLDYYAGKQSTTGPGMTYGVFSINANAYSLSGCASYTYGVYASHPYIRAPWFQYSEQLLDDYTANGGTHPAYPFLTGIGGANRVGIFGYLGLRLRLDSLNVDPSLPPQIPNLDFRTFYWQGHAINATSNSTHTILSRIPTKTLPDANETYINSSIPVTIGSNYTAVAYELPPSGDAVVVPNRQIGQIKTWAGNIAQCLPATSPQDFKPGQFPFAANDGSVSTKWQPAAANVSSSVTIDLGEETAGQSVVGLRFDWAQAPPAGYYVTFSNASGSDGGEAAAATAGGGEGAVNVTRSESVEVSTPYDAATVYLITSYASNTTNVTLDSPVYSGRYATLTIWGNQATGDDGVGATVAEFAVIVEEGSSNGTGTGAGGGSGSGSGSAGDDDGDGAGASSGAGSAVSRDSFIALLVVLLSMSLFVS</sequence>
<evidence type="ECO:0000259" key="8">
    <source>
        <dbReference type="Pfam" id="PF03632"/>
    </source>
</evidence>
<dbReference type="SUPFAM" id="SSF74650">
    <property type="entry name" value="Galactose mutarotase-like"/>
    <property type="match status" value="1"/>
</dbReference>
<evidence type="ECO:0000256" key="5">
    <source>
        <dbReference type="ARBA" id="ARBA00023180"/>
    </source>
</evidence>
<evidence type="ECO:0000256" key="7">
    <source>
        <dbReference type="SAM" id="SignalP"/>
    </source>
</evidence>
<feature type="compositionally biased region" description="Gly residues" evidence="6">
    <location>
        <begin position="1013"/>
        <end position="1029"/>
    </location>
</feature>
<dbReference type="STRING" id="1230097.A0A423W774"/>
<evidence type="ECO:0000256" key="6">
    <source>
        <dbReference type="SAM" id="MobiDB-lite"/>
    </source>
</evidence>
<dbReference type="AlphaFoldDB" id="A0A423W774"/>
<dbReference type="Gene3D" id="2.70.98.40">
    <property type="entry name" value="Glycoside hydrolase, family 65, N-terminal domain"/>
    <property type="match status" value="1"/>
</dbReference>
<protein>
    <recommendedName>
        <fullName evidence="3">alpha,alpha-trehalase</fullName>
        <ecNumber evidence="3">3.2.1.28</ecNumber>
    </recommendedName>
</protein>
<dbReference type="Pfam" id="PF03636">
    <property type="entry name" value="Glyco_hydro_65N"/>
    <property type="match status" value="1"/>
</dbReference>
<evidence type="ECO:0000256" key="2">
    <source>
        <dbReference type="ARBA" id="ARBA00006768"/>
    </source>
</evidence>
<keyword evidence="7" id="KW-0732">Signal</keyword>
<feature type="domain" description="Glycoside hydrolase family 65 C-terminal" evidence="9">
    <location>
        <begin position="739"/>
        <end position="784"/>
    </location>
</feature>
<dbReference type="GO" id="GO:0009277">
    <property type="term" value="C:fungal-type cell wall"/>
    <property type="evidence" value="ECO:0007669"/>
    <property type="project" value="TreeGrafter"/>
</dbReference>
<dbReference type="GO" id="GO:0030246">
    <property type="term" value="F:carbohydrate binding"/>
    <property type="evidence" value="ECO:0007669"/>
    <property type="project" value="InterPro"/>
</dbReference>
<dbReference type="Gene3D" id="1.50.10.10">
    <property type="match status" value="1"/>
</dbReference>
<organism evidence="11 12">
    <name type="scientific">Cytospora leucostoma</name>
    <dbReference type="NCBI Taxonomy" id="1230097"/>
    <lineage>
        <taxon>Eukaryota</taxon>
        <taxon>Fungi</taxon>
        <taxon>Dikarya</taxon>
        <taxon>Ascomycota</taxon>
        <taxon>Pezizomycotina</taxon>
        <taxon>Sordariomycetes</taxon>
        <taxon>Sordariomycetidae</taxon>
        <taxon>Diaporthales</taxon>
        <taxon>Cytosporaceae</taxon>
        <taxon>Cytospora</taxon>
    </lineage>
</organism>
<gene>
    <name evidence="11" type="ORF">VPNG_08181</name>
</gene>
<dbReference type="PANTHER" id="PTHR11051">
    <property type="entry name" value="GLYCOSYL HYDROLASE-RELATED"/>
    <property type="match status" value="1"/>
</dbReference>
<feature type="chain" id="PRO_5019380990" description="alpha,alpha-trehalase" evidence="7">
    <location>
        <begin position="21"/>
        <end position="1068"/>
    </location>
</feature>
<dbReference type="InterPro" id="IPR011013">
    <property type="entry name" value="Gal_mutarotase_sf_dom"/>
</dbReference>
<evidence type="ECO:0000313" key="12">
    <source>
        <dbReference type="Proteomes" id="UP000285146"/>
    </source>
</evidence>
<reference evidence="11 12" key="1">
    <citation type="submission" date="2015-09" db="EMBL/GenBank/DDBJ databases">
        <title>Host preference determinants of Valsa canker pathogens revealed by comparative genomics.</title>
        <authorList>
            <person name="Yin Z."/>
            <person name="Huang L."/>
        </authorList>
    </citation>
    <scope>NUCLEOTIDE SEQUENCE [LARGE SCALE GENOMIC DNA]</scope>
    <source>
        <strain evidence="11 12">SXYLt</strain>
    </source>
</reference>
<proteinExistence type="inferred from homology"/>
<keyword evidence="5" id="KW-0325">Glycoprotein</keyword>
<dbReference type="Proteomes" id="UP000285146">
    <property type="component" value="Unassembled WGS sequence"/>
</dbReference>
<evidence type="ECO:0000259" key="10">
    <source>
        <dbReference type="Pfam" id="PF03636"/>
    </source>
</evidence>
<feature type="domain" description="Glycoside hydrolase family 65 central catalytic" evidence="8">
    <location>
        <begin position="403"/>
        <end position="592"/>
    </location>
</feature>
<evidence type="ECO:0000256" key="1">
    <source>
        <dbReference type="ARBA" id="ARBA00001576"/>
    </source>
</evidence>
<evidence type="ECO:0000256" key="4">
    <source>
        <dbReference type="ARBA" id="ARBA00022801"/>
    </source>
</evidence>
<dbReference type="GO" id="GO:0005993">
    <property type="term" value="P:trehalose catabolic process"/>
    <property type="evidence" value="ECO:0007669"/>
    <property type="project" value="TreeGrafter"/>
</dbReference>
<feature type="signal peptide" evidence="7">
    <location>
        <begin position="1"/>
        <end position="20"/>
    </location>
</feature>
<dbReference type="FunFam" id="1.50.10.10:FF:000032">
    <property type="entry name" value="Vacuolar acid trehalase"/>
    <property type="match status" value="1"/>
</dbReference>
<dbReference type="PANTHER" id="PTHR11051:SF8">
    <property type="entry name" value="PROTEIN-GLUCOSYLGALACTOSYLHYDROXYLYSINE GLUCOSIDASE"/>
    <property type="match status" value="1"/>
</dbReference>
<dbReference type="Pfam" id="PF03633">
    <property type="entry name" value="Glyco_hydro_65C"/>
    <property type="match status" value="1"/>
</dbReference>
<comment type="caution">
    <text evidence="11">The sequence shown here is derived from an EMBL/GenBank/DDBJ whole genome shotgun (WGS) entry which is preliminary data.</text>
</comment>